<dbReference type="InterPro" id="IPR004843">
    <property type="entry name" value="Calcineurin-like_PHP"/>
</dbReference>
<dbReference type="SUPFAM" id="SSF56300">
    <property type="entry name" value="Metallo-dependent phosphatases"/>
    <property type="match status" value="1"/>
</dbReference>
<dbReference type="AlphaFoldDB" id="A0A916TAA6"/>
<name>A0A916TAA6_9ACTN</name>
<feature type="domain" description="Calcineurin-like phosphoesterase" evidence="5">
    <location>
        <begin position="1"/>
        <end position="199"/>
    </location>
</feature>
<dbReference type="Gene3D" id="3.60.21.10">
    <property type="match status" value="1"/>
</dbReference>
<dbReference type="InterPro" id="IPR050884">
    <property type="entry name" value="CNP_phosphodiesterase-III"/>
</dbReference>
<keyword evidence="3" id="KW-0408">Iron</keyword>
<comment type="caution">
    <text evidence="6">The sequence shown here is derived from an EMBL/GenBank/DDBJ whole genome shotgun (WGS) entry which is preliminary data.</text>
</comment>
<evidence type="ECO:0000313" key="6">
    <source>
        <dbReference type="EMBL" id="GGB36796.1"/>
    </source>
</evidence>
<gene>
    <name evidence="6" type="ORF">GCM10011489_25870</name>
</gene>
<keyword evidence="1" id="KW-0479">Metal-binding</keyword>
<sequence>MRVIQISDTHISHLGGATSDAMAAYIELINAYEPDLVVHSGDIVILDPDNEDDRLAARTLLDKVNAPVRVIAGNHDVGEPGDHPWAGLAVSKERLTAHRSVFGDDRWLEIGDDWAIVGLNSEVLGSGLPDEEEQFDWLATQAPRIGNRQAMVFTHKPLWNPLPVELEHNISVPQQARERLLGALNGVDVRVFASGHLHQFAVAAAPAPFSSALTVSAPSTAFTHPEMGLLGAGLTQLGIVDYDLSSDRAASVRPLYRSLLSVVEATSHDVPELAAAAQGLGVTV</sequence>
<evidence type="ECO:0000256" key="1">
    <source>
        <dbReference type="ARBA" id="ARBA00022723"/>
    </source>
</evidence>
<evidence type="ECO:0000256" key="3">
    <source>
        <dbReference type="ARBA" id="ARBA00023004"/>
    </source>
</evidence>
<dbReference type="InterPro" id="IPR029052">
    <property type="entry name" value="Metallo-depent_PP-like"/>
</dbReference>
<reference evidence="6" key="2">
    <citation type="submission" date="2020-09" db="EMBL/GenBank/DDBJ databases">
        <authorList>
            <person name="Sun Q."/>
            <person name="Zhou Y."/>
        </authorList>
    </citation>
    <scope>NUCLEOTIDE SEQUENCE</scope>
    <source>
        <strain evidence="6">CGMCC 1.12827</strain>
    </source>
</reference>
<dbReference type="RefSeq" id="WP_188586999.1">
    <property type="nucleotide sequence ID" value="NZ_BMGC01000018.1"/>
</dbReference>
<evidence type="ECO:0000313" key="7">
    <source>
        <dbReference type="Proteomes" id="UP000621454"/>
    </source>
</evidence>
<dbReference type="GO" id="GO:0046872">
    <property type="term" value="F:metal ion binding"/>
    <property type="evidence" value="ECO:0007669"/>
    <property type="project" value="UniProtKB-KW"/>
</dbReference>
<organism evidence="6 7">
    <name type="scientific">Gordonia jinhuaensis</name>
    <dbReference type="NCBI Taxonomy" id="1517702"/>
    <lineage>
        <taxon>Bacteria</taxon>
        <taxon>Bacillati</taxon>
        <taxon>Actinomycetota</taxon>
        <taxon>Actinomycetes</taxon>
        <taxon>Mycobacteriales</taxon>
        <taxon>Gordoniaceae</taxon>
        <taxon>Gordonia</taxon>
    </lineage>
</organism>
<keyword evidence="7" id="KW-1185">Reference proteome</keyword>
<evidence type="ECO:0000256" key="4">
    <source>
        <dbReference type="ARBA" id="ARBA00025742"/>
    </source>
</evidence>
<dbReference type="Pfam" id="PF00149">
    <property type="entry name" value="Metallophos"/>
    <property type="match status" value="1"/>
</dbReference>
<reference evidence="6" key="1">
    <citation type="journal article" date="2014" name="Int. J. Syst. Evol. Microbiol.">
        <title>Complete genome sequence of Corynebacterium casei LMG S-19264T (=DSM 44701T), isolated from a smear-ripened cheese.</title>
        <authorList>
            <consortium name="US DOE Joint Genome Institute (JGI-PGF)"/>
            <person name="Walter F."/>
            <person name="Albersmeier A."/>
            <person name="Kalinowski J."/>
            <person name="Ruckert C."/>
        </authorList>
    </citation>
    <scope>NUCLEOTIDE SEQUENCE</scope>
    <source>
        <strain evidence="6">CGMCC 1.12827</strain>
    </source>
</reference>
<proteinExistence type="inferred from homology"/>
<accession>A0A916TAA6</accession>
<protein>
    <submittedName>
        <fullName evidence="6">Phosphohydrolase</fullName>
    </submittedName>
</protein>
<evidence type="ECO:0000259" key="5">
    <source>
        <dbReference type="Pfam" id="PF00149"/>
    </source>
</evidence>
<evidence type="ECO:0000256" key="2">
    <source>
        <dbReference type="ARBA" id="ARBA00022801"/>
    </source>
</evidence>
<comment type="similarity">
    <text evidence="4">Belongs to the cyclic nucleotide phosphodiesterase class-III family.</text>
</comment>
<dbReference type="PANTHER" id="PTHR42988:SF2">
    <property type="entry name" value="CYCLIC NUCLEOTIDE PHOSPHODIESTERASE CBUA0032-RELATED"/>
    <property type="match status" value="1"/>
</dbReference>
<keyword evidence="2" id="KW-0378">Hydrolase</keyword>
<dbReference type="GO" id="GO:0016787">
    <property type="term" value="F:hydrolase activity"/>
    <property type="evidence" value="ECO:0007669"/>
    <property type="project" value="UniProtKB-KW"/>
</dbReference>
<dbReference type="Proteomes" id="UP000621454">
    <property type="component" value="Unassembled WGS sequence"/>
</dbReference>
<dbReference type="EMBL" id="BMGC01000018">
    <property type="protein sequence ID" value="GGB36796.1"/>
    <property type="molecule type" value="Genomic_DNA"/>
</dbReference>
<dbReference type="PANTHER" id="PTHR42988">
    <property type="entry name" value="PHOSPHOHYDROLASE"/>
    <property type="match status" value="1"/>
</dbReference>